<dbReference type="GeneID" id="301360452"/>
<feature type="region of interest" description="Disordered" evidence="1">
    <location>
        <begin position="195"/>
        <end position="214"/>
    </location>
</feature>
<dbReference type="AlphaFoldDB" id="A0A481RHA3"/>
<dbReference type="Proteomes" id="UP000293073">
    <property type="component" value="Chromosome"/>
</dbReference>
<evidence type="ECO:0000256" key="1">
    <source>
        <dbReference type="SAM" id="MobiDB-lite"/>
    </source>
</evidence>
<sequence>MSDEDTEVRVNIRTTEKRRESWKEYAATNDDVDSMSHLIHRAVAQYTAQGGDTHGGQSADGAAADAVMRQLDSLATAVDDVATAVDDINDRLDAVEEEIGVTRDVEAADVVRALPPAEPQSDDWTAMRQGMPDEDDPSSPVAWDGTVTAVADHLSDATSSVSEEQIGDMLNRLKDTPAVKSAVVEGRMRYFSPEKSAAVEVRGEAPPEARGEGR</sequence>
<proteinExistence type="predicted"/>
<dbReference type="EMBL" id="CP034940">
    <property type="protein sequence ID" value="QAY20602.1"/>
    <property type="molecule type" value="Genomic_DNA"/>
</dbReference>
<dbReference type="RefSeq" id="WP_129452414.1">
    <property type="nucleotide sequence ID" value="NZ_CP034940.1"/>
</dbReference>
<evidence type="ECO:0000313" key="3">
    <source>
        <dbReference type="Proteomes" id="UP000293073"/>
    </source>
</evidence>
<gene>
    <name evidence="2" type="ORF">EO776_11555</name>
</gene>
<protein>
    <submittedName>
        <fullName evidence="2">Uncharacterized protein</fullName>
    </submittedName>
</protein>
<reference evidence="3" key="1">
    <citation type="submission" date="2019-01" db="EMBL/GenBank/DDBJ databases">
        <title>Complete genome of Halorubrum ezzemoulense strain FB21.</title>
        <authorList>
            <person name="Feng Y."/>
            <person name="Louyakis A.S."/>
            <person name="Papke R.T."/>
            <person name="Gogarten J.P."/>
        </authorList>
    </citation>
    <scope>NUCLEOTIDE SEQUENCE [LARGE SCALE GENOMIC DNA]</scope>
    <source>
        <strain evidence="3">Fb21</strain>
    </source>
</reference>
<accession>A0A481RHA3</accession>
<feature type="compositionally biased region" description="Basic and acidic residues" evidence="1">
    <location>
        <begin position="201"/>
        <end position="214"/>
    </location>
</feature>
<organism evidence="2 3">
    <name type="scientific">Halorubrum ezzemoulense</name>
    <name type="common">Halorubrum chaoviator</name>
    <dbReference type="NCBI Taxonomy" id="337243"/>
    <lineage>
        <taxon>Archaea</taxon>
        <taxon>Methanobacteriati</taxon>
        <taxon>Methanobacteriota</taxon>
        <taxon>Stenosarchaea group</taxon>
        <taxon>Halobacteria</taxon>
        <taxon>Halobacteriales</taxon>
        <taxon>Haloferacaceae</taxon>
        <taxon>Halorubrum</taxon>
    </lineage>
</organism>
<dbReference type="KEGG" id="hezz:EO776_11555"/>
<name>A0A481RHA3_HALEZ</name>
<evidence type="ECO:0000313" key="2">
    <source>
        <dbReference type="EMBL" id="QAY20602.1"/>
    </source>
</evidence>
<feature type="region of interest" description="Disordered" evidence="1">
    <location>
        <begin position="115"/>
        <end position="143"/>
    </location>
</feature>